<dbReference type="VEuPathDB" id="PiroplasmaDB:TA16650"/>
<evidence type="ECO:0000313" key="1">
    <source>
        <dbReference type="EMBL" id="SVP89302.1"/>
    </source>
</evidence>
<dbReference type="EMBL" id="UIVS01000001">
    <property type="protein sequence ID" value="SVP90442.1"/>
    <property type="molecule type" value="Genomic_DNA"/>
</dbReference>
<name>A0A3B0MLR3_THEAN</name>
<dbReference type="AlphaFoldDB" id="A0A3B0MLR3"/>
<protein>
    <submittedName>
        <fullName evidence="2">Uncharacterized protein</fullName>
    </submittedName>
</protein>
<evidence type="ECO:0000313" key="2">
    <source>
        <dbReference type="EMBL" id="SVP90442.1"/>
    </source>
</evidence>
<proteinExistence type="predicted"/>
<organism evidence="2">
    <name type="scientific">Theileria annulata</name>
    <dbReference type="NCBI Taxonomy" id="5874"/>
    <lineage>
        <taxon>Eukaryota</taxon>
        <taxon>Sar</taxon>
        <taxon>Alveolata</taxon>
        <taxon>Apicomplexa</taxon>
        <taxon>Aconoidasida</taxon>
        <taxon>Piroplasmida</taxon>
        <taxon>Theileriidae</taxon>
        <taxon>Theileria</taxon>
    </lineage>
</organism>
<accession>A0A3B0MLR3</accession>
<dbReference type="EMBL" id="UIVT01000001">
    <property type="protein sequence ID" value="SVP89302.1"/>
    <property type="molecule type" value="Genomic_DNA"/>
</dbReference>
<reference evidence="2" key="1">
    <citation type="submission" date="2018-07" db="EMBL/GenBank/DDBJ databases">
        <authorList>
            <person name="Quirk P.G."/>
            <person name="Krulwich T.A."/>
        </authorList>
    </citation>
    <scope>NUCLEOTIDE SEQUENCE</scope>
    <source>
        <strain evidence="2">Anand</strain>
    </source>
</reference>
<sequence length="537" mass="62388">MAYGVGTVFLPMIRRFLVVTIALEIGYITYDCVIKPTAKTVNRALFPSVPKKPKSHILCQTNYYSSFTQSNTNISNIITQFNNFKPLLNHYPITPKHTQMIREEKKSIKESMNGLINHLEELDLESLYQILTNCHNISHKLVHTPFNQKLIEAISSHILNQEPKENTLSQSLNERELLLKLFISISTLNKQNGLHEELRVNFDGLYHLLNKHLSYYSIEQLIELLISLGNIYVKTNLEGIKSLNQKIVYLLCDKIDKSNSKPSLYTFIQIIKSVSKSNLNHLIKLISPFINPNNLVDSGNNDDIRLEYKFTKLNVHLLTILLQTNYIDFPLFNSIISRVNNFLLRYYKDTSINPLSTENTINQYNVENKFVNNLLYPQCTNKLFRIPQEQNSKSDHRMETLDYILISSVNKLMMNGKLAFVRGLKLCEMYFTTLYPQEYSQLTSNLSYLKLLNYTNDKEYRITSNLLEKNMKLIESQLGAPKNLIVVRVGIYYIIALDPERKLYIEMVPKGDKLTIQLAFRRQYLHSNGWSPITIQH</sequence>
<gene>
    <name evidence="1" type="ORF">TAT_000115500</name>
    <name evidence="2" type="ORF">TAV_000114800</name>
</gene>